<feature type="transmembrane region" description="Helical" evidence="2">
    <location>
        <begin position="139"/>
        <end position="158"/>
    </location>
</feature>
<evidence type="ECO:0000256" key="2">
    <source>
        <dbReference type="SAM" id="Phobius"/>
    </source>
</evidence>
<name>A0A2K9DE10_9MICO</name>
<protein>
    <submittedName>
        <fullName evidence="3">Uncharacterized protein</fullName>
    </submittedName>
</protein>
<feature type="transmembrane region" description="Helical" evidence="2">
    <location>
        <begin position="179"/>
        <end position="198"/>
    </location>
</feature>
<dbReference type="RefSeq" id="WP_101307244.1">
    <property type="nucleotide sequence ID" value="NZ_CP025299.1"/>
</dbReference>
<keyword evidence="2" id="KW-1133">Transmembrane helix</keyword>
<feature type="transmembrane region" description="Helical" evidence="2">
    <location>
        <begin position="210"/>
        <end position="232"/>
    </location>
</feature>
<reference evidence="3 4" key="1">
    <citation type="submission" date="2017-12" db="EMBL/GenBank/DDBJ databases">
        <title>Isolation and characterization of estrogens degradatiion strain Microbacterium hominis SJTG1.</title>
        <authorList>
            <person name="Xiong W."/>
            <person name="Yin C."/>
            <person name="Zheng D."/>
            <person name="Liang R."/>
        </authorList>
    </citation>
    <scope>NUCLEOTIDE SEQUENCE [LARGE SCALE GENOMIC DNA]</scope>
    <source>
        <strain evidence="3 4">SJTG1</strain>
    </source>
</reference>
<feature type="region of interest" description="Disordered" evidence="1">
    <location>
        <begin position="1"/>
        <end position="70"/>
    </location>
</feature>
<sequence length="371" mass="38847">MTDEKPTPDPADDSATEDATVSVPAAAGPDDEPTAAHAEQPATEPAEQPAAQSDEQPAARPAASDDDPDVSYATFSEAFQAVTDGPDGVDEAASPQYGVGPFSVREVSLGAIWLVAFVVSFFPIYSYGNRGWGPSVWTGIDWVLTIGVPTVAVFLIGLRRLSPQGIRRVGSLGIDQFASVAFTVSSVVWLGILWSSFVSLGGGSVFLATWVVWVEFILMLAGVVLTVFAPLLPTVGEDFRYRTEVPAHRYARPARPVVARPAAARPAVAAAPTAAVATGADAAAGTATGVVEPVTETTVVDETVIAPAASQAFWALAPVERDVVDENGAPLFRIGPTAWALVIEDRGDTYVVRHEDGRIGYLTDVSGVTRG</sequence>
<dbReference type="AlphaFoldDB" id="A0A2K9DE10"/>
<gene>
    <name evidence="3" type="ORF">CXR34_11680</name>
</gene>
<evidence type="ECO:0000313" key="3">
    <source>
        <dbReference type="EMBL" id="AUG31202.1"/>
    </source>
</evidence>
<dbReference type="EMBL" id="CP025299">
    <property type="protein sequence ID" value="AUG31202.1"/>
    <property type="molecule type" value="Genomic_DNA"/>
</dbReference>
<dbReference type="Proteomes" id="UP000233276">
    <property type="component" value="Chromosome"/>
</dbReference>
<evidence type="ECO:0000256" key="1">
    <source>
        <dbReference type="SAM" id="MobiDB-lite"/>
    </source>
</evidence>
<accession>A0A2K9DE10</accession>
<keyword evidence="2" id="KW-0472">Membrane</keyword>
<feature type="compositionally biased region" description="Low complexity" evidence="1">
    <location>
        <begin position="35"/>
        <end position="62"/>
    </location>
</feature>
<evidence type="ECO:0000313" key="4">
    <source>
        <dbReference type="Proteomes" id="UP000233276"/>
    </source>
</evidence>
<proteinExistence type="predicted"/>
<keyword evidence="2" id="KW-0812">Transmembrane</keyword>
<dbReference type="KEGG" id="mhos:CXR34_11680"/>
<feature type="transmembrane region" description="Helical" evidence="2">
    <location>
        <begin position="107"/>
        <end position="127"/>
    </location>
</feature>
<organism evidence="3 4">
    <name type="scientific">Microbacterium hominis</name>
    <dbReference type="NCBI Taxonomy" id="162426"/>
    <lineage>
        <taxon>Bacteria</taxon>
        <taxon>Bacillati</taxon>
        <taxon>Actinomycetota</taxon>
        <taxon>Actinomycetes</taxon>
        <taxon>Micrococcales</taxon>
        <taxon>Microbacteriaceae</taxon>
        <taxon>Microbacterium</taxon>
    </lineage>
</organism>